<dbReference type="EMBL" id="MINN01000128">
    <property type="protein sequence ID" value="OIU68779.1"/>
    <property type="molecule type" value="Genomic_DNA"/>
</dbReference>
<keyword evidence="2" id="KW-1185">Reference proteome</keyword>
<dbReference type="Pfam" id="PF09929">
    <property type="entry name" value="DUF2161"/>
    <property type="match status" value="1"/>
</dbReference>
<reference evidence="1 2" key="1">
    <citation type="submission" date="2016-09" db="EMBL/GenBank/DDBJ databases">
        <title>Bacillus aquimaris SAMM genome sequence reveals colonization and biosurfactant production capacities.</title>
        <authorList>
            <person name="Waghmode S.R."/>
            <person name="Suryavanshi M.V."/>
        </authorList>
    </citation>
    <scope>NUCLEOTIDE SEQUENCE [LARGE SCALE GENOMIC DNA]</scope>
    <source>
        <strain evidence="1 2">SAMM</strain>
    </source>
</reference>
<comment type="caution">
    <text evidence="1">The sequence shown here is derived from an EMBL/GenBank/DDBJ whole genome shotgun (WGS) entry which is preliminary data.</text>
</comment>
<organism evidence="1 2">
    <name type="scientific">Rossellomorea aquimaris</name>
    <dbReference type="NCBI Taxonomy" id="189382"/>
    <lineage>
        <taxon>Bacteria</taxon>
        <taxon>Bacillati</taxon>
        <taxon>Bacillota</taxon>
        <taxon>Bacilli</taxon>
        <taxon>Bacillales</taxon>
        <taxon>Bacillaceae</taxon>
        <taxon>Rossellomorea</taxon>
    </lineage>
</organism>
<evidence type="ECO:0000313" key="1">
    <source>
        <dbReference type="EMBL" id="OIU68779.1"/>
    </source>
</evidence>
<name>A0A1J6WKK9_9BACI</name>
<dbReference type="AlphaFoldDB" id="A0A1J6WKK9"/>
<gene>
    <name evidence="1" type="ORF">BHE18_17870</name>
</gene>
<dbReference type="InterPro" id="IPR018679">
    <property type="entry name" value="DUF2161"/>
</dbReference>
<sequence length="244" mass="28191">MTEKKRKEADLYQPIQKHFTKLGYKVNGEVNDCDLTAVKGEELIIVELKLSLTVDLLIQAAKRQRLTELVYIAIPKPKRTRSKRWNDICHLVKRLELGLITVSLTKRPKIEFTAHPQPFDRKKVMTYSKRKRNALIKEIEGRSADYNTGGSNKTKIMTAYKESCIHIACCLDKHGPLSPKALKEIGTGDKTPSILQKNYYKWFDRVQRGVYQLNEKGKNEMADYPELVTYYEDKVKGNLKSEEL</sequence>
<dbReference type="Proteomes" id="UP000182062">
    <property type="component" value="Unassembled WGS sequence"/>
</dbReference>
<accession>A0A1J6WKK9</accession>
<proteinExistence type="predicted"/>
<protein>
    <submittedName>
        <fullName evidence="1">Uncharacterized protein</fullName>
    </submittedName>
</protein>
<dbReference type="RefSeq" id="WP_071620203.1">
    <property type="nucleotide sequence ID" value="NZ_MINN01000128.1"/>
</dbReference>
<dbReference type="OrthoDB" id="9795163at2"/>
<evidence type="ECO:0000313" key="2">
    <source>
        <dbReference type="Proteomes" id="UP000182062"/>
    </source>
</evidence>